<dbReference type="GO" id="GO:0015220">
    <property type="term" value="F:choline transmembrane transporter activity"/>
    <property type="evidence" value="ECO:0007669"/>
    <property type="project" value="TreeGrafter"/>
</dbReference>
<keyword evidence="6 9" id="KW-0472">Membrane</keyword>
<protein>
    <submittedName>
        <fullName evidence="10">Multidrug transporter EmrE</fullName>
    </submittedName>
</protein>
<dbReference type="FunFam" id="1.10.3730.20:FF:000001">
    <property type="entry name" value="Quaternary ammonium compound resistance transporter SugE"/>
    <property type="match status" value="1"/>
</dbReference>
<evidence type="ECO:0000313" key="10">
    <source>
        <dbReference type="EMBL" id="ONF95148.1"/>
    </source>
</evidence>
<dbReference type="Pfam" id="PF00893">
    <property type="entry name" value="Multi_Drug_Res"/>
    <property type="match status" value="1"/>
</dbReference>
<keyword evidence="11" id="KW-1185">Reference proteome</keyword>
<sequence>MSYVFLGIAIVAEVIATSFLKQSEGFSQPLPTAIMVLGYLVAFYFLSLTLRHIPTGIAYAIWSGVGIVLIAGIAWIVQGQKLDAAAMIGMGLIIAGVIVMNLWSRTAGP</sequence>
<dbReference type="RefSeq" id="WP_083719995.1">
    <property type="nucleotide sequence ID" value="NZ_MPSB01000015.1"/>
</dbReference>
<dbReference type="Proteomes" id="UP000188729">
    <property type="component" value="Unassembled WGS sequence"/>
</dbReference>
<comment type="subcellular location">
    <subcellularLocation>
        <location evidence="1 8">Cell membrane</location>
        <topology evidence="1 8">Multi-pass membrane protein</topology>
    </subcellularLocation>
</comment>
<accession>A0A1V2ES80</accession>
<dbReference type="AlphaFoldDB" id="A0A1V2ES80"/>
<keyword evidence="2" id="KW-0813">Transport</keyword>
<proteinExistence type="inferred from homology"/>
<reference evidence="10 11" key="1">
    <citation type="submission" date="2016-11" db="EMBL/GenBank/DDBJ databases">
        <title>Genome sequence of Sphingomonas jeddahensis G39.</title>
        <authorList>
            <person name="Poehlein A."/>
            <person name="Wuebbeler J.H."/>
            <person name="Steinbuechel A."/>
            <person name="Daniel R."/>
        </authorList>
    </citation>
    <scope>NUCLEOTIDE SEQUENCE [LARGE SCALE GENOMIC DNA]</scope>
    <source>
        <strain evidence="10 11">G39</strain>
    </source>
</reference>
<dbReference type="InterPro" id="IPR000390">
    <property type="entry name" value="Small_drug/metabolite_transptr"/>
</dbReference>
<evidence type="ECO:0000256" key="2">
    <source>
        <dbReference type="ARBA" id="ARBA00022448"/>
    </source>
</evidence>
<dbReference type="Gene3D" id="1.10.3730.20">
    <property type="match status" value="1"/>
</dbReference>
<evidence type="ECO:0000256" key="6">
    <source>
        <dbReference type="ARBA" id="ARBA00023136"/>
    </source>
</evidence>
<evidence type="ECO:0000256" key="1">
    <source>
        <dbReference type="ARBA" id="ARBA00004651"/>
    </source>
</evidence>
<gene>
    <name evidence="10" type="primary">emrE</name>
    <name evidence="10" type="ORF">SPHI_26870</name>
</gene>
<evidence type="ECO:0000256" key="5">
    <source>
        <dbReference type="ARBA" id="ARBA00022989"/>
    </source>
</evidence>
<comment type="caution">
    <text evidence="10">The sequence shown here is derived from an EMBL/GenBank/DDBJ whole genome shotgun (WGS) entry which is preliminary data.</text>
</comment>
<dbReference type="PANTHER" id="PTHR30561:SF1">
    <property type="entry name" value="MULTIDRUG TRANSPORTER EMRE"/>
    <property type="match status" value="1"/>
</dbReference>
<dbReference type="OrthoDB" id="9808638at2"/>
<feature type="transmembrane region" description="Helical" evidence="9">
    <location>
        <begin position="84"/>
        <end position="103"/>
    </location>
</feature>
<keyword evidence="5 9" id="KW-1133">Transmembrane helix</keyword>
<evidence type="ECO:0000256" key="8">
    <source>
        <dbReference type="RuleBase" id="RU003942"/>
    </source>
</evidence>
<name>A0A1V2ES80_9SPHN</name>
<dbReference type="InterPro" id="IPR037185">
    <property type="entry name" value="EmrE-like"/>
</dbReference>
<dbReference type="SUPFAM" id="SSF103481">
    <property type="entry name" value="Multidrug resistance efflux transporter EmrE"/>
    <property type="match status" value="1"/>
</dbReference>
<organism evidence="10 11">
    <name type="scientific">Sphingomonas jeddahensis</name>
    <dbReference type="NCBI Taxonomy" id="1915074"/>
    <lineage>
        <taxon>Bacteria</taxon>
        <taxon>Pseudomonadati</taxon>
        <taxon>Pseudomonadota</taxon>
        <taxon>Alphaproteobacteria</taxon>
        <taxon>Sphingomonadales</taxon>
        <taxon>Sphingomonadaceae</taxon>
        <taxon>Sphingomonas</taxon>
    </lineage>
</organism>
<evidence type="ECO:0000256" key="3">
    <source>
        <dbReference type="ARBA" id="ARBA00022475"/>
    </source>
</evidence>
<keyword evidence="4 8" id="KW-0812">Transmembrane</keyword>
<dbReference type="GO" id="GO:0031460">
    <property type="term" value="P:glycine betaine transport"/>
    <property type="evidence" value="ECO:0007669"/>
    <property type="project" value="TreeGrafter"/>
</dbReference>
<dbReference type="GO" id="GO:0005886">
    <property type="term" value="C:plasma membrane"/>
    <property type="evidence" value="ECO:0007669"/>
    <property type="project" value="UniProtKB-SubCell"/>
</dbReference>
<dbReference type="GO" id="GO:0015297">
    <property type="term" value="F:antiporter activity"/>
    <property type="evidence" value="ECO:0007669"/>
    <property type="project" value="TreeGrafter"/>
</dbReference>
<feature type="transmembrane region" description="Helical" evidence="9">
    <location>
        <begin position="57"/>
        <end position="78"/>
    </location>
</feature>
<dbReference type="EMBL" id="MPSB01000015">
    <property type="protein sequence ID" value="ONF95148.1"/>
    <property type="molecule type" value="Genomic_DNA"/>
</dbReference>
<dbReference type="PANTHER" id="PTHR30561">
    <property type="entry name" value="SMR FAMILY PROTON-DEPENDENT DRUG EFFLUX TRANSPORTER SUGE"/>
    <property type="match status" value="1"/>
</dbReference>
<evidence type="ECO:0000256" key="7">
    <source>
        <dbReference type="ARBA" id="ARBA00038032"/>
    </source>
</evidence>
<keyword evidence="3" id="KW-1003">Cell membrane</keyword>
<dbReference type="InterPro" id="IPR045324">
    <property type="entry name" value="Small_multidrug_res"/>
</dbReference>
<evidence type="ECO:0000256" key="4">
    <source>
        <dbReference type="ARBA" id="ARBA00022692"/>
    </source>
</evidence>
<dbReference type="GO" id="GO:1990961">
    <property type="term" value="P:xenobiotic detoxification by transmembrane export across the plasma membrane"/>
    <property type="evidence" value="ECO:0007669"/>
    <property type="project" value="UniProtKB-ARBA"/>
</dbReference>
<evidence type="ECO:0000256" key="9">
    <source>
        <dbReference type="SAM" id="Phobius"/>
    </source>
</evidence>
<dbReference type="GO" id="GO:0015199">
    <property type="term" value="F:amino-acid betaine transmembrane transporter activity"/>
    <property type="evidence" value="ECO:0007669"/>
    <property type="project" value="TreeGrafter"/>
</dbReference>
<evidence type="ECO:0000313" key="11">
    <source>
        <dbReference type="Proteomes" id="UP000188729"/>
    </source>
</evidence>
<dbReference type="STRING" id="1915074.SPHI_26870"/>
<comment type="similarity">
    <text evidence="7 8">Belongs to the drug/metabolite transporter (DMT) superfamily. Small multidrug resistance (SMR) (TC 2.A.7.1) family.</text>
</comment>
<feature type="transmembrane region" description="Helical" evidence="9">
    <location>
        <begin position="32"/>
        <end position="50"/>
    </location>
</feature>